<dbReference type="Gene3D" id="3.40.50.10600">
    <property type="entry name" value="SpoIIaa-like domains"/>
    <property type="match status" value="1"/>
</dbReference>
<sequence length="153" mass="17326">MPIDFYLAEKIVLLPYMELLFENVAKTASIFFYPEADMGRLKLAGKIDTDDFKTAYDKLLEYAVEKKLHKGILDLTDLQYSPPLARAWLATNFAKRALKFLDKSPIIGIVKSQNAFQRLAASAVISSLGMLGSKIKIEFFETLAEAENWLKNQ</sequence>
<dbReference type="EMBL" id="FONY01000008">
    <property type="protein sequence ID" value="SFE84097.1"/>
    <property type="molecule type" value="Genomic_DNA"/>
</dbReference>
<evidence type="ECO:0000313" key="1">
    <source>
        <dbReference type="EMBL" id="SFE84097.1"/>
    </source>
</evidence>
<dbReference type="InterPro" id="IPR021866">
    <property type="entry name" value="SpoIIAA-like"/>
</dbReference>
<evidence type="ECO:0000313" key="2">
    <source>
        <dbReference type="Proteomes" id="UP000199513"/>
    </source>
</evidence>
<reference evidence="1 2" key="1">
    <citation type="submission" date="2016-10" db="EMBL/GenBank/DDBJ databases">
        <authorList>
            <person name="de Groot N.N."/>
        </authorList>
    </citation>
    <scope>NUCLEOTIDE SEQUENCE [LARGE SCALE GENOMIC DNA]</scope>
    <source>
        <strain>GEY</strain>
        <strain evidence="2">DSM 9560</strain>
    </source>
</reference>
<accession>A0A1I2DUF2</accession>
<gene>
    <name evidence="1" type="ORF">SAMN04488541_100811</name>
</gene>
<keyword evidence="2" id="KW-1185">Reference proteome</keyword>
<dbReference type="InterPro" id="IPR038396">
    <property type="entry name" value="SpoIIAA-like_sf"/>
</dbReference>
<organism evidence="1 2">
    <name type="scientific">Thermoflexibacter ruber</name>
    <dbReference type="NCBI Taxonomy" id="1003"/>
    <lineage>
        <taxon>Bacteria</taxon>
        <taxon>Pseudomonadati</taxon>
        <taxon>Bacteroidota</taxon>
        <taxon>Cytophagia</taxon>
        <taxon>Cytophagales</taxon>
        <taxon>Thermoflexibacteraceae</taxon>
        <taxon>Thermoflexibacter</taxon>
    </lineage>
</organism>
<proteinExistence type="predicted"/>
<dbReference type="AlphaFoldDB" id="A0A1I2DUF2"/>
<dbReference type="STRING" id="1003.SAMN04488541_100811"/>
<protein>
    <submittedName>
        <fullName evidence="1">SpoIIAA-like</fullName>
    </submittedName>
</protein>
<dbReference type="Proteomes" id="UP000199513">
    <property type="component" value="Unassembled WGS sequence"/>
</dbReference>
<dbReference type="Pfam" id="PF11964">
    <property type="entry name" value="SpoIIAA-like"/>
    <property type="match status" value="1"/>
</dbReference>
<name>A0A1I2DUF2_9BACT</name>